<gene>
    <name evidence="2" type="ORF">C9I94_01270</name>
</gene>
<dbReference type="STRING" id="680026.AB733_10140"/>
<dbReference type="OrthoDB" id="5368544at2"/>
<evidence type="ECO:0000313" key="3">
    <source>
        <dbReference type="Proteomes" id="UP000240481"/>
    </source>
</evidence>
<proteinExistence type="predicted"/>
<feature type="chain" id="PRO_5030009075" evidence="1">
    <location>
        <begin position="20"/>
        <end position="131"/>
    </location>
</feature>
<reference evidence="2 3" key="1">
    <citation type="submission" date="2018-01" db="EMBL/GenBank/DDBJ databases">
        <title>Whole genome sequencing of Histamine producing bacteria.</title>
        <authorList>
            <person name="Butler K."/>
        </authorList>
    </citation>
    <scope>NUCLEOTIDE SEQUENCE [LARGE SCALE GENOMIC DNA]</scope>
    <source>
        <strain evidence="2 3">DSM 24669</strain>
    </source>
</reference>
<dbReference type="Proteomes" id="UP000240481">
    <property type="component" value="Unassembled WGS sequence"/>
</dbReference>
<feature type="signal peptide" evidence="1">
    <location>
        <begin position="1"/>
        <end position="19"/>
    </location>
</feature>
<evidence type="ECO:0000313" key="2">
    <source>
        <dbReference type="EMBL" id="PSW26642.1"/>
    </source>
</evidence>
<dbReference type="AlphaFoldDB" id="A0A0J8VB36"/>
<organism evidence="2 3">
    <name type="scientific">Photobacterium swingsii</name>
    <dbReference type="NCBI Taxonomy" id="680026"/>
    <lineage>
        <taxon>Bacteria</taxon>
        <taxon>Pseudomonadati</taxon>
        <taxon>Pseudomonadota</taxon>
        <taxon>Gammaproteobacteria</taxon>
        <taxon>Vibrionales</taxon>
        <taxon>Vibrionaceae</taxon>
        <taxon>Photobacterium</taxon>
    </lineage>
</organism>
<name>A0A0J8VB36_9GAMM</name>
<comment type="caution">
    <text evidence="2">The sequence shown here is derived from an EMBL/GenBank/DDBJ whole genome shotgun (WGS) entry which is preliminary data.</text>
</comment>
<dbReference type="RefSeq" id="WP_048898663.1">
    <property type="nucleotide sequence ID" value="NZ_AP024852.1"/>
</dbReference>
<keyword evidence="1" id="KW-0732">Signal</keyword>
<dbReference type="SUPFAM" id="SSF53850">
    <property type="entry name" value="Periplasmic binding protein-like II"/>
    <property type="match status" value="1"/>
</dbReference>
<evidence type="ECO:0000256" key="1">
    <source>
        <dbReference type="SAM" id="SignalP"/>
    </source>
</evidence>
<dbReference type="EMBL" id="PYLZ01000001">
    <property type="protein sequence ID" value="PSW26642.1"/>
    <property type="molecule type" value="Genomic_DNA"/>
</dbReference>
<dbReference type="Gene3D" id="3.40.190.10">
    <property type="entry name" value="Periplasmic binding protein-like II"/>
    <property type="match status" value="1"/>
</dbReference>
<protein>
    <submittedName>
        <fullName evidence="2">Phosphate ABC transporter substrate-binding protein</fullName>
    </submittedName>
</protein>
<accession>A0A0J8VB36</accession>
<keyword evidence="3" id="KW-1185">Reference proteome</keyword>
<sequence length="131" mass="13697">MLKKTVLALCLAASSFAQAGVVVIANPAAADLDAQTIKKVYLGKAKSLNVEAIDLADGQPLKSEFHAKVTGKTEAQLQAYWAKKVFTGKGQPPKALSSSAIVKNTVANTANAIGYIDESEVDGSVKVILRP</sequence>